<dbReference type="GO" id="GO:0045214">
    <property type="term" value="P:sarcomere organization"/>
    <property type="evidence" value="ECO:0007669"/>
    <property type="project" value="TreeGrafter"/>
</dbReference>
<dbReference type="GO" id="GO:0017022">
    <property type="term" value="F:myosin binding"/>
    <property type="evidence" value="ECO:0007669"/>
    <property type="project" value="InterPro"/>
</dbReference>
<dbReference type="GO" id="GO:0005516">
    <property type="term" value="F:calmodulin binding"/>
    <property type="evidence" value="ECO:0007669"/>
    <property type="project" value="InterPro"/>
</dbReference>
<accession>A0A401SP29</accession>
<evidence type="ECO:0000256" key="5">
    <source>
        <dbReference type="ARBA" id="ARBA00023179"/>
    </source>
</evidence>
<keyword evidence="3" id="KW-0597">Phosphoprotein</keyword>
<keyword evidence="8" id="KW-1185">Reference proteome</keyword>
<dbReference type="GO" id="GO:0005523">
    <property type="term" value="F:tropomyosin binding"/>
    <property type="evidence" value="ECO:0007669"/>
    <property type="project" value="TreeGrafter"/>
</dbReference>
<organism evidence="7 8">
    <name type="scientific">Chiloscyllium punctatum</name>
    <name type="common">Brownbanded bambooshark</name>
    <name type="synonym">Hemiscyllium punctatum</name>
    <dbReference type="NCBI Taxonomy" id="137246"/>
    <lineage>
        <taxon>Eukaryota</taxon>
        <taxon>Metazoa</taxon>
        <taxon>Chordata</taxon>
        <taxon>Craniata</taxon>
        <taxon>Vertebrata</taxon>
        <taxon>Chondrichthyes</taxon>
        <taxon>Elasmobranchii</taxon>
        <taxon>Galeomorphii</taxon>
        <taxon>Galeoidea</taxon>
        <taxon>Orectolobiformes</taxon>
        <taxon>Hemiscylliidae</taxon>
        <taxon>Chiloscyllium</taxon>
    </lineage>
</organism>
<dbReference type="FunFam" id="1.20.5.350:FF:000001">
    <property type="entry name" value="Troponin T, fast skeletal muscle"/>
    <property type="match status" value="1"/>
</dbReference>
<feature type="region of interest" description="Disordered" evidence="6">
    <location>
        <begin position="15"/>
        <end position="296"/>
    </location>
</feature>
<dbReference type="STRING" id="137246.A0A401SP29"/>
<feature type="compositionally biased region" description="Low complexity" evidence="6">
    <location>
        <begin position="173"/>
        <end position="183"/>
    </location>
</feature>
<dbReference type="GO" id="GO:0005861">
    <property type="term" value="C:troponin complex"/>
    <property type="evidence" value="ECO:0007669"/>
    <property type="project" value="InterPro"/>
</dbReference>
<dbReference type="InterPro" id="IPR038077">
    <property type="entry name" value="Troponin_sf"/>
</dbReference>
<dbReference type="GO" id="GO:0030172">
    <property type="term" value="F:troponin C binding"/>
    <property type="evidence" value="ECO:0007669"/>
    <property type="project" value="TreeGrafter"/>
</dbReference>
<proteinExistence type="inferred from homology"/>
<feature type="compositionally biased region" description="Basic and acidic residues" evidence="6">
    <location>
        <begin position="238"/>
        <end position="261"/>
    </location>
</feature>
<feature type="compositionally biased region" description="Polar residues" evidence="6">
    <location>
        <begin position="51"/>
        <end position="67"/>
    </location>
</feature>
<evidence type="ECO:0000256" key="3">
    <source>
        <dbReference type="ARBA" id="ARBA00022553"/>
    </source>
</evidence>
<dbReference type="Proteomes" id="UP000287033">
    <property type="component" value="Unassembled WGS sequence"/>
</dbReference>
<feature type="compositionally biased region" description="Basic and acidic residues" evidence="6">
    <location>
        <begin position="78"/>
        <end position="87"/>
    </location>
</feature>
<dbReference type="OMA" id="AQASQKW"/>
<dbReference type="InterPro" id="IPR027707">
    <property type="entry name" value="TNNT"/>
</dbReference>
<feature type="compositionally biased region" description="Basic and acidic residues" evidence="6">
    <location>
        <begin position="133"/>
        <end position="156"/>
    </location>
</feature>
<comment type="function">
    <text evidence="1">Troponin T is the tropomyosin-binding subunit of troponin, the thin filament regulatory complex which confers calcium-sensitivity to striated muscle actomyosin ATPase activity.</text>
</comment>
<dbReference type="InterPro" id="IPR006017">
    <property type="entry name" value="Caldesmon"/>
</dbReference>
<feature type="compositionally biased region" description="Basic and acidic residues" evidence="6">
    <location>
        <begin position="637"/>
        <end position="661"/>
    </location>
</feature>
<feature type="compositionally biased region" description="Acidic residues" evidence="6">
    <location>
        <begin position="470"/>
        <end position="505"/>
    </location>
</feature>
<keyword evidence="4" id="KW-0007">Acetylation</keyword>
<dbReference type="InterPro" id="IPR006018">
    <property type="entry name" value="Caldesmon_LSP"/>
</dbReference>
<reference evidence="7 8" key="1">
    <citation type="journal article" date="2018" name="Nat. Ecol. Evol.">
        <title>Shark genomes provide insights into elasmobranch evolution and the origin of vertebrates.</title>
        <authorList>
            <person name="Hara Y"/>
            <person name="Yamaguchi K"/>
            <person name="Onimaru K"/>
            <person name="Kadota M"/>
            <person name="Koyanagi M"/>
            <person name="Keeley SD"/>
            <person name="Tatsumi K"/>
            <person name="Tanaka K"/>
            <person name="Motone F"/>
            <person name="Kageyama Y"/>
            <person name="Nozu R"/>
            <person name="Adachi N"/>
            <person name="Nishimura O"/>
            <person name="Nakagawa R"/>
            <person name="Tanegashima C"/>
            <person name="Kiyatake I"/>
            <person name="Matsumoto R"/>
            <person name="Murakumo K"/>
            <person name="Nishida K"/>
            <person name="Terakita A"/>
            <person name="Kuratani S"/>
            <person name="Sato K"/>
            <person name="Hyodo S Kuraku.S."/>
        </authorList>
    </citation>
    <scope>NUCLEOTIDE SEQUENCE [LARGE SCALE GENOMIC DNA]</scope>
</reference>
<dbReference type="EMBL" id="BEZZ01000415">
    <property type="protein sequence ID" value="GCC32140.1"/>
    <property type="molecule type" value="Genomic_DNA"/>
</dbReference>
<feature type="compositionally biased region" description="Polar residues" evidence="6">
    <location>
        <begin position="218"/>
        <end position="227"/>
    </location>
</feature>
<dbReference type="PRINTS" id="PR01076">
    <property type="entry name" value="CALDESMON"/>
</dbReference>
<dbReference type="SUPFAM" id="SSF90250">
    <property type="entry name" value="Troponin coil-coiled subunits"/>
    <property type="match status" value="1"/>
</dbReference>
<dbReference type="PANTHER" id="PTHR11521:SF5">
    <property type="entry name" value="TROPONIN T, CARDIAC MUSCLE"/>
    <property type="match status" value="1"/>
</dbReference>
<sequence>MSINKKNWTALSSLARQRSMEDDEEFEKARRRRTRLSNSNHEEIAEEQHTSENSTLFNDQEETSSPSLEDETVAFAEMLRRREEDKRRHQRETLQSLKLAKFTSETEVEKESTSKQENENQKPGMQKAVNDAQWKKSDEDCRKKIDELTIKEKEADNSLARTQNHSGKENACSQSPLQSPLSPVHTTRAFISLGKPKEVKSPTRLKTQLSFENDKCYQQENSSTSIANDCLRPQAKSTEPKMGERRECEQTGQEPPKRESVSKAGTQEVKRTSAVNTQIQHQKNENSSEDSNSNAVPFRRFTSRATSFRVSNSEVKSQPFQRSASLRIPKKIDDRLEQYTKAIQRSDSRKAKQSPSNYLTRPLEGVASKRCVFEKEDAQDSSARHYTSRKETVGLYVRVAVRINQWVTRAQESRKTFGCKDIRPGDVANKRNLWENKADSLEKKELHANCGVYLCCFSSGPKKSLLSMSDTEDFVEEVEEQEEEEHEENEEEVEDEQDDVEEVEDTEGRPRPKLFMTNLVPPKIPDGDRVDFDDIHRKRMEKDLLELQTLIEVHFENRKKEEEEIIALKERIENRRAERAEQHRIQAEKEKERQSRIAEERARKEEEESRKRAEEDAKKKKTMSNMSMHFGGYMQKIESRRGGKRQTEREKKKKILAERRKSLDIDDLNEDELKEKGRELWKWLYQLEAEKYDLQEKMKQQKYEINVLRNRVNDHQKV</sequence>
<evidence type="ECO:0000256" key="1">
    <source>
        <dbReference type="ARBA" id="ARBA00003363"/>
    </source>
</evidence>
<dbReference type="PANTHER" id="PTHR11521">
    <property type="entry name" value="TROPONIN T"/>
    <property type="match status" value="1"/>
</dbReference>
<comment type="similarity">
    <text evidence="2">Belongs to the troponin T family.</text>
</comment>
<dbReference type="GO" id="GO:0003779">
    <property type="term" value="F:actin binding"/>
    <property type="evidence" value="ECO:0007669"/>
    <property type="project" value="InterPro"/>
</dbReference>
<feature type="compositionally biased region" description="Basic and acidic residues" evidence="6">
    <location>
        <begin position="107"/>
        <end position="120"/>
    </location>
</feature>
<dbReference type="AlphaFoldDB" id="A0A401SP29"/>
<dbReference type="OrthoDB" id="9948606at2759"/>
<gene>
    <name evidence="7" type="ORF">chiPu_0010600</name>
</gene>
<dbReference type="GO" id="GO:0060048">
    <property type="term" value="P:cardiac muscle contraction"/>
    <property type="evidence" value="ECO:0007669"/>
    <property type="project" value="TreeGrafter"/>
</dbReference>
<evidence type="ECO:0000256" key="4">
    <source>
        <dbReference type="ARBA" id="ARBA00022990"/>
    </source>
</evidence>
<feature type="compositionally biased region" description="Basic and acidic residues" evidence="6">
    <location>
        <begin position="572"/>
        <end position="618"/>
    </location>
</feature>
<evidence type="ECO:0000256" key="2">
    <source>
        <dbReference type="ARBA" id="ARBA00008330"/>
    </source>
</evidence>
<feature type="compositionally biased region" description="Basic and acidic residues" evidence="6">
    <location>
        <begin position="40"/>
        <end position="50"/>
    </location>
</feature>
<feature type="region of interest" description="Disordered" evidence="6">
    <location>
        <begin position="572"/>
        <end position="661"/>
    </location>
</feature>
<dbReference type="Pfam" id="PF02029">
    <property type="entry name" value="Caldesmon"/>
    <property type="match status" value="1"/>
</dbReference>
<name>A0A401SP29_CHIPU</name>
<comment type="caution">
    <text evidence="7">The sequence shown here is derived from an EMBL/GenBank/DDBJ whole genome shotgun (WGS) entry which is preliminary data.</text>
</comment>
<keyword evidence="5" id="KW-0514">Muscle protein</keyword>
<evidence type="ECO:0000313" key="7">
    <source>
        <dbReference type="EMBL" id="GCC32140.1"/>
    </source>
</evidence>
<dbReference type="Gene3D" id="1.20.5.350">
    <property type="match status" value="1"/>
</dbReference>
<dbReference type="Pfam" id="PF00992">
    <property type="entry name" value="Troponin"/>
    <property type="match status" value="1"/>
</dbReference>
<protein>
    <recommendedName>
        <fullName evidence="9">Troponin T type 2a (cardiac)</fullName>
    </recommendedName>
</protein>
<dbReference type="GO" id="GO:0031013">
    <property type="term" value="F:troponin I binding"/>
    <property type="evidence" value="ECO:0007669"/>
    <property type="project" value="TreeGrafter"/>
</dbReference>
<evidence type="ECO:0000256" key="6">
    <source>
        <dbReference type="SAM" id="MobiDB-lite"/>
    </source>
</evidence>
<feature type="region of interest" description="Disordered" evidence="6">
    <location>
        <begin position="468"/>
        <end position="522"/>
    </location>
</feature>
<dbReference type="GO" id="GO:0006937">
    <property type="term" value="P:regulation of muscle contraction"/>
    <property type="evidence" value="ECO:0007669"/>
    <property type="project" value="InterPro"/>
</dbReference>
<evidence type="ECO:0008006" key="9">
    <source>
        <dbReference type="Google" id="ProtNLM"/>
    </source>
</evidence>
<evidence type="ECO:0000313" key="8">
    <source>
        <dbReference type="Proteomes" id="UP000287033"/>
    </source>
</evidence>
<dbReference type="InterPro" id="IPR001978">
    <property type="entry name" value="Troponin"/>
</dbReference>